<dbReference type="Proteomes" id="UP001597097">
    <property type="component" value="Unassembled WGS sequence"/>
</dbReference>
<feature type="signal peptide" evidence="1">
    <location>
        <begin position="1"/>
        <end position="32"/>
    </location>
</feature>
<keyword evidence="1" id="KW-0732">Signal</keyword>
<evidence type="ECO:0000313" key="4">
    <source>
        <dbReference type="Proteomes" id="UP001597097"/>
    </source>
</evidence>
<proteinExistence type="predicted"/>
<evidence type="ECO:0000313" key="3">
    <source>
        <dbReference type="EMBL" id="MFD1537010.1"/>
    </source>
</evidence>
<keyword evidence="4" id="KW-1185">Reference proteome</keyword>
<dbReference type="SMART" id="SM00710">
    <property type="entry name" value="PbH1"/>
    <property type="match status" value="8"/>
</dbReference>
<feature type="domain" description="Right handed beta helix" evidence="2">
    <location>
        <begin position="221"/>
        <end position="384"/>
    </location>
</feature>
<sequence length="398" mass="41747">MHKSVFTLVSATVLALAATGIAVIAQPTPAEAARKEVQCTGTDDATIINNAITASKAGDEIVILGRSVTAAEPAVCVINKTIVLRGDRTYRGDSRTGLRIKQADSVNLPALLASDTWDANQAYSGNPIRVERLTLDGNRAKNTTGTVGLMLRSWGSRISDIQIEQTSSDAIRLSNPSKNGTTIDSATNTMVNGVISDVYITGSGGAGVKVLDPDGGVITDWTFTRSWVRDSGTSAVESDNAAGWLLSDLHLYGNASSALDLNRCFGTSIQGNYIEDFGYQATTAEAWLYGIRCVVQEGATTTISNNKIHNFRDAGKTPPTGPHYYYIALDGVDSGAGNVVVTGNAILGNGTADQTGLQYEKKSGASLTVVSTGNLVKNVTKPLVKVPNDTTVTVNAGL</sequence>
<dbReference type="InterPro" id="IPR006626">
    <property type="entry name" value="PbH1"/>
</dbReference>
<dbReference type="RefSeq" id="WP_219527948.1">
    <property type="nucleotide sequence ID" value="NZ_JAHKRM010000003.1"/>
</dbReference>
<organism evidence="3 4">
    <name type="scientific">Nonomuraea guangzhouensis</name>
    <dbReference type="NCBI Taxonomy" id="1291555"/>
    <lineage>
        <taxon>Bacteria</taxon>
        <taxon>Bacillati</taxon>
        <taxon>Actinomycetota</taxon>
        <taxon>Actinomycetes</taxon>
        <taxon>Streptosporangiales</taxon>
        <taxon>Streptosporangiaceae</taxon>
        <taxon>Nonomuraea</taxon>
    </lineage>
</organism>
<feature type="chain" id="PRO_5046833381" evidence="1">
    <location>
        <begin position="33"/>
        <end position="398"/>
    </location>
</feature>
<comment type="caution">
    <text evidence="3">The sequence shown here is derived from an EMBL/GenBank/DDBJ whole genome shotgun (WGS) entry which is preliminary data.</text>
</comment>
<name>A0ABW4G2P6_9ACTN</name>
<gene>
    <name evidence="3" type="ORF">ACFSJ0_08195</name>
</gene>
<accession>A0ABW4G2P6</accession>
<dbReference type="InterPro" id="IPR039448">
    <property type="entry name" value="Beta_helix"/>
</dbReference>
<protein>
    <submittedName>
        <fullName evidence="3">Right-handed parallel beta-helix repeat-containing protein</fullName>
    </submittedName>
</protein>
<dbReference type="EMBL" id="JBHUCM010000007">
    <property type="protein sequence ID" value="MFD1537010.1"/>
    <property type="molecule type" value="Genomic_DNA"/>
</dbReference>
<dbReference type="Pfam" id="PF13229">
    <property type="entry name" value="Beta_helix"/>
    <property type="match status" value="1"/>
</dbReference>
<evidence type="ECO:0000259" key="2">
    <source>
        <dbReference type="Pfam" id="PF13229"/>
    </source>
</evidence>
<evidence type="ECO:0000256" key="1">
    <source>
        <dbReference type="SAM" id="SignalP"/>
    </source>
</evidence>
<reference evidence="4" key="1">
    <citation type="journal article" date="2019" name="Int. J. Syst. Evol. Microbiol.">
        <title>The Global Catalogue of Microorganisms (GCM) 10K type strain sequencing project: providing services to taxonomists for standard genome sequencing and annotation.</title>
        <authorList>
            <consortium name="The Broad Institute Genomics Platform"/>
            <consortium name="The Broad Institute Genome Sequencing Center for Infectious Disease"/>
            <person name="Wu L."/>
            <person name="Ma J."/>
        </authorList>
    </citation>
    <scope>NUCLEOTIDE SEQUENCE [LARGE SCALE GENOMIC DNA]</scope>
    <source>
        <strain evidence="4">CGMCC 1.15399</strain>
    </source>
</reference>